<comment type="caution">
    <text evidence="1">The sequence shown here is derived from an EMBL/GenBank/DDBJ whole genome shotgun (WGS) entry which is preliminary data.</text>
</comment>
<dbReference type="EMBL" id="JEWH01000008">
    <property type="protein sequence ID" value="EXB06775.1"/>
    <property type="molecule type" value="Genomic_DNA"/>
</dbReference>
<dbReference type="Proteomes" id="UP000020595">
    <property type="component" value="Unassembled WGS sequence"/>
</dbReference>
<accession>A0A009HUS9</accession>
<evidence type="ECO:0000313" key="1">
    <source>
        <dbReference type="EMBL" id="EXB06775.1"/>
    </source>
</evidence>
<reference evidence="1 2" key="1">
    <citation type="submission" date="2014-02" db="EMBL/GenBank/DDBJ databases">
        <title>Comparative genomics and transcriptomics to identify genetic mechanisms underlying the emergence of carbapenem resistant Acinetobacter baumannii (CRAb).</title>
        <authorList>
            <person name="Harris A.D."/>
            <person name="Johnson K.J."/>
            <person name="George J."/>
            <person name="Shefchek K."/>
            <person name="Daugherty S.C."/>
            <person name="Parankush S."/>
            <person name="Sadzewicz L."/>
            <person name="Tallon L."/>
            <person name="Sengamalay N."/>
            <person name="Hazen T.H."/>
            <person name="Rasko D.A."/>
        </authorList>
    </citation>
    <scope>NUCLEOTIDE SEQUENCE [LARGE SCALE GENOMIC DNA]</scope>
    <source>
        <strain evidence="1 2">1295743</strain>
    </source>
</reference>
<evidence type="ECO:0000313" key="2">
    <source>
        <dbReference type="Proteomes" id="UP000020595"/>
    </source>
</evidence>
<dbReference type="AlphaFoldDB" id="A0A009HUS9"/>
<name>A0A009HUS9_ACIB9</name>
<gene>
    <name evidence="1" type="ORF">J512_1012</name>
</gene>
<proteinExistence type="predicted"/>
<dbReference type="RefSeq" id="WP_032050851.1">
    <property type="nucleotide sequence ID" value="NZ_JEWH01000008.1"/>
</dbReference>
<sequence>MNHPNSILKFSLGLSSLSFDVDSQHIHVEQGLGFINSKSISNSVIDELAIEKMIYFIEEIIESQPLRNLNINGIAVTADTAMAQLSKLFFSAKKQISRIELEHGFNDFIERLSYYTNQVAPDQLYIFTYFVFIREIMHHLRIEEIQVM</sequence>
<organism evidence="1 2">
    <name type="scientific">Acinetobacter baumannii (strain 1295743)</name>
    <dbReference type="NCBI Taxonomy" id="1310613"/>
    <lineage>
        <taxon>Bacteria</taxon>
        <taxon>Pseudomonadati</taxon>
        <taxon>Pseudomonadota</taxon>
        <taxon>Gammaproteobacteria</taxon>
        <taxon>Moraxellales</taxon>
        <taxon>Moraxellaceae</taxon>
        <taxon>Acinetobacter</taxon>
        <taxon>Acinetobacter calcoaceticus/baumannii complex</taxon>
    </lineage>
</organism>
<protein>
    <submittedName>
        <fullName evidence="1">Uncharacterized protein</fullName>
    </submittedName>
</protein>
<dbReference type="PATRIC" id="fig|1310613.3.peg.965"/>